<name>A0ABR3L7J7_9TELE</name>
<dbReference type="Proteomes" id="UP001558613">
    <property type="component" value="Unassembled WGS sequence"/>
</dbReference>
<dbReference type="InterPro" id="IPR004244">
    <property type="entry name" value="Transposase_22"/>
</dbReference>
<accession>A0ABR3L7J7</accession>
<proteinExistence type="predicted"/>
<keyword evidence="1" id="KW-0175">Coiled coil</keyword>
<evidence type="ECO:0000256" key="2">
    <source>
        <dbReference type="SAM" id="MobiDB-lite"/>
    </source>
</evidence>
<evidence type="ECO:0008006" key="5">
    <source>
        <dbReference type="Google" id="ProtNLM"/>
    </source>
</evidence>
<protein>
    <recommendedName>
        <fullName evidence="5">L1 transposable element RRM domain-containing protein</fullName>
    </recommendedName>
</protein>
<evidence type="ECO:0000256" key="1">
    <source>
        <dbReference type="SAM" id="Coils"/>
    </source>
</evidence>
<reference evidence="3 4" key="1">
    <citation type="submission" date="2023-09" db="EMBL/GenBank/DDBJ databases">
        <authorList>
            <person name="Wang M."/>
        </authorList>
    </citation>
    <scope>NUCLEOTIDE SEQUENCE [LARGE SCALE GENOMIC DNA]</scope>
    <source>
        <strain evidence="3">GT-2023</strain>
        <tissue evidence="3">Liver</tissue>
    </source>
</reference>
<comment type="caution">
    <text evidence="3">The sequence shown here is derived from an EMBL/GenBank/DDBJ whole genome shotgun (WGS) entry which is preliminary data.</text>
</comment>
<sequence length="294" mass="32969">MGKRKGKHHSEANMEKSASSQLFGPYPVDAMLTDSDQADIAESEKSLATPLPCTPAKSPAPKKGKITSPDCDINNVMAAIQSLSAKCDIIFEKVTSMESTVRNTDQAIAFLNESVENLIKETAIHNERISALEKKTSDLSDENKQLKLQLLEANSYRRRWGLRLHGVKEEDHQENIRDLVIKVLGKVSPKIAEKLPEVVDSVHRIGKRKEGNAARGIIIQFSMRYFRDIVWRDARGSKFLEDAHLRLKEDLSPDERAARAKAWPLVKKAREEGKRASFVGAFAYIEGKKVHIDV</sequence>
<gene>
    <name evidence="3" type="ORF">QQF64_022170</name>
</gene>
<feature type="region of interest" description="Disordered" evidence="2">
    <location>
        <begin position="1"/>
        <end position="69"/>
    </location>
</feature>
<dbReference type="PANTHER" id="PTHR11505">
    <property type="entry name" value="L1 TRANSPOSABLE ELEMENT-RELATED"/>
    <property type="match status" value="1"/>
</dbReference>
<dbReference type="EMBL" id="JAYMGO010000024">
    <property type="protein sequence ID" value="KAL1248852.1"/>
    <property type="molecule type" value="Genomic_DNA"/>
</dbReference>
<organism evidence="3 4">
    <name type="scientific">Cirrhinus molitorella</name>
    <name type="common">mud carp</name>
    <dbReference type="NCBI Taxonomy" id="172907"/>
    <lineage>
        <taxon>Eukaryota</taxon>
        <taxon>Metazoa</taxon>
        <taxon>Chordata</taxon>
        <taxon>Craniata</taxon>
        <taxon>Vertebrata</taxon>
        <taxon>Euteleostomi</taxon>
        <taxon>Actinopterygii</taxon>
        <taxon>Neopterygii</taxon>
        <taxon>Teleostei</taxon>
        <taxon>Ostariophysi</taxon>
        <taxon>Cypriniformes</taxon>
        <taxon>Cyprinidae</taxon>
        <taxon>Labeoninae</taxon>
        <taxon>Labeonini</taxon>
        <taxon>Cirrhinus</taxon>
    </lineage>
</organism>
<evidence type="ECO:0000313" key="3">
    <source>
        <dbReference type="EMBL" id="KAL1248852.1"/>
    </source>
</evidence>
<keyword evidence="4" id="KW-1185">Reference proteome</keyword>
<dbReference type="Gene3D" id="3.30.70.1820">
    <property type="entry name" value="L1 transposable element, RRM domain"/>
    <property type="match status" value="1"/>
</dbReference>
<evidence type="ECO:0000313" key="4">
    <source>
        <dbReference type="Proteomes" id="UP001558613"/>
    </source>
</evidence>
<feature type="coiled-coil region" evidence="1">
    <location>
        <begin position="101"/>
        <end position="149"/>
    </location>
</feature>